<sequence length="585" mass="68585">MEIVRYRDLLNQLMSQFPQLVIFDLKESSDNEIQSVLENATVYDLTQCLPNTPLHRYFLGSYNYRSLVIILDSKMLESDDHYQTHLAIIYNLYAAVAQHEIHMTSFSQMEQLASQLTPKDQTIHWIWMREPETYLPNKIMTRAQSWIAHNPTFQFILWTNLIDQIELDEWISNLKEDYQTPFKTQKIQVKFLDETMTLIRDFCRLYGNQITPSLPPPSTASTSSSSMLEIMTYLFDPPASTTTAQTRTIYDSLQTTTTTTITTHRSNNYKINRIFKVDMLRVIILMMLGGIYCDFNDTICFYPMKYLLTRYSGKYFVGTDYDVEHPIFRNNYFMYRDVRNQEFITIGLYCINKALNEYLRITRPDFIRQYCQLCVELITLLNQHATEVNTQLSISSIQGRNPIAILPWFLQIPQLRQLIQQDPLKDNARVTALIGDILEHLPMVHSLGQRLRWELDAVDLPSLKNGQIKQKLRHRHPLSSEHRLSMTLPLALDPQQWETETTTYQFYDYFLLRYAVHMTVGDLILSTNFAYMEEVPNLIPYSRSNRLSTISMLTHIYDGTSYGLTKNYETHPGPQGDPDLRQEFL</sequence>
<name>A0A6C0BMA2_9ZZZZ</name>
<dbReference type="AlphaFoldDB" id="A0A6C0BMA2"/>
<accession>A0A6C0BMA2</accession>
<reference evidence="1" key="1">
    <citation type="journal article" date="2020" name="Nature">
        <title>Giant virus diversity and host interactions through global metagenomics.</title>
        <authorList>
            <person name="Schulz F."/>
            <person name="Roux S."/>
            <person name="Paez-Espino D."/>
            <person name="Jungbluth S."/>
            <person name="Walsh D.A."/>
            <person name="Denef V.J."/>
            <person name="McMahon K.D."/>
            <person name="Konstantinidis K.T."/>
            <person name="Eloe-Fadrosh E.A."/>
            <person name="Kyrpides N.C."/>
            <person name="Woyke T."/>
        </authorList>
    </citation>
    <scope>NUCLEOTIDE SEQUENCE</scope>
    <source>
        <strain evidence="1">GVMAG-M-3300014204-73</strain>
    </source>
</reference>
<dbReference type="SUPFAM" id="SSF53448">
    <property type="entry name" value="Nucleotide-diphospho-sugar transferases"/>
    <property type="match status" value="1"/>
</dbReference>
<protein>
    <submittedName>
        <fullName evidence="1">Uncharacterized protein</fullName>
    </submittedName>
</protein>
<dbReference type="InterPro" id="IPR029044">
    <property type="entry name" value="Nucleotide-diphossugar_trans"/>
</dbReference>
<dbReference type="Gene3D" id="3.90.550.20">
    <property type="match status" value="1"/>
</dbReference>
<organism evidence="1">
    <name type="scientific">viral metagenome</name>
    <dbReference type="NCBI Taxonomy" id="1070528"/>
    <lineage>
        <taxon>unclassified sequences</taxon>
        <taxon>metagenomes</taxon>
        <taxon>organismal metagenomes</taxon>
    </lineage>
</organism>
<dbReference type="EMBL" id="MN739181">
    <property type="protein sequence ID" value="QHS92548.1"/>
    <property type="molecule type" value="Genomic_DNA"/>
</dbReference>
<proteinExistence type="predicted"/>
<evidence type="ECO:0000313" key="1">
    <source>
        <dbReference type="EMBL" id="QHS92548.1"/>
    </source>
</evidence>